<protein>
    <submittedName>
        <fullName evidence="1">Uncharacterized protein</fullName>
    </submittedName>
</protein>
<keyword evidence="2" id="KW-1185">Reference proteome</keyword>
<organism evidence="1 2">
    <name type="scientific">Champsocephalus gunnari</name>
    <name type="common">Mackerel icefish</name>
    <dbReference type="NCBI Taxonomy" id="52237"/>
    <lineage>
        <taxon>Eukaryota</taxon>
        <taxon>Metazoa</taxon>
        <taxon>Chordata</taxon>
        <taxon>Craniata</taxon>
        <taxon>Vertebrata</taxon>
        <taxon>Euteleostomi</taxon>
        <taxon>Actinopterygii</taxon>
        <taxon>Neopterygii</taxon>
        <taxon>Teleostei</taxon>
        <taxon>Neoteleostei</taxon>
        <taxon>Acanthomorphata</taxon>
        <taxon>Eupercaria</taxon>
        <taxon>Perciformes</taxon>
        <taxon>Notothenioidei</taxon>
        <taxon>Channichthyidae</taxon>
        <taxon>Champsocephalus</taxon>
    </lineage>
</organism>
<sequence>MAVANAKPALNECDPKHCLPQIYKALLTASCLSCPNDPIQFLKNTLTAFQGHDSLQDVDWHKFVADAEQLPATTTLTDRTSDCAYMEPDDIMVHYGSVLFMPPIVRLSTDSSHTLRLK</sequence>
<reference evidence="1 2" key="1">
    <citation type="journal article" date="2023" name="Mol. Biol. Evol.">
        <title>Genomics of Secondarily Temperate Adaptation in the Only Non-Antarctic Icefish.</title>
        <authorList>
            <person name="Rivera-Colon A.G."/>
            <person name="Rayamajhi N."/>
            <person name="Minhas B.F."/>
            <person name="Madrigal G."/>
            <person name="Bilyk K.T."/>
            <person name="Yoon V."/>
            <person name="Hune M."/>
            <person name="Gregory S."/>
            <person name="Cheng C.H.C."/>
            <person name="Catchen J.M."/>
        </authorList>
    </citation>
    <scope>NUCLEOTIDE SEQUENCE [LARGE SCALE GENOMIC DNA]</scope>
    <source>
        <tissue evidence="1">White muscle</tissue>
    </source>
</reference>
<evidence type="ECO:0000313" key="2">
    <source>
        <dbReference type="Proteomes" id="UP001331515"/>
    </source>
</evidence>
<comment type="caution">
    <text evidence="1">The sequence shown here is derived from an EMBL/GenBank/DDBJ whole genome shotgun (WGS) entry which is preliminary data.</text>
</comment>
<dbReference type="Proteomes" id="UP001331515">
    <property type="component" value="Unassembled WGS sequence"/>
</dbReference>
<proteinExistence type="predicted"/>
<dbReference type="AlphaFoldDB" id="A0AAN8E169"/>
<name>A0AAN8E169_CHAGU</name>
<accession>A0AAN8E169</accession>
<gene>
    <name evidence="1" type="ORF">CgunFtcFv8_013279</name>
</gene>
<dbReference type="EMBL" id="JAURVH010001518">
    <property type="protein sequence ID" value="KAK5928198.1"/>
    <property type="molecule type" value="Genomic_DNA"/>
</dbReference>
<evidence type="ECO:0000313" key="1">
    <source>
        <dbReference type="EMBL" id="KAK5928198.1"/>
    </source>
</evidence>